<feature type="transmembrane region" description="Helical" evidence="2">
    <location>
        <begin position="67"/>
        <end position="88"/>
    </location>
</feature>
<sequence>MFLNGLYFMCVPKLHRLICSVRTSRNLQFLGNRGNSFVICYVLFIVLNSSFFRLTSTVTKTCLNPLYFQYILYLHIYYTIICDILFLISDTAQYSDTRTTAMPRTRSDRSQSSDSRAERAVSRDMFKEVDNLASKFDTLSTHTAALSRRSQMGMHLNCFSGDPSENVAIFIKGFKSEMSILEYREDCPAMQDISIFTS</sequence>
<keyword evidence="3" id="KW-1185">Reference proteome</keyword>
<dbReference type="WBParaSite" id="Hba_04756">
    <property type="protein sequence ID" value="Hba_04756"/>
    <property type="gene ID" value="Hba_04756"/>
</dbReference>
<proteinExistence type="predicted"/>
<keyword evidence="2" id="KW-1133">Transmembrane helix</keyword>
<name>A0A1I7WIC3_HETBA</name>
<evidence type="ECO:0000256" key="2">
    <source>
        <dbReference type="SAM" id="Phobius"/>
    </source>
</evidence>
<keyword evidence="2" id="KW-0812">Transmembrane</keyword>
<feature type="region of interest" description="Disordered" evidence="1">
    <location>
        <begin position="98"/>
        <end position="121"/>
    </location>
</feature>
<organism evidence="3 4">
    <name type="scientific">Heterorhabditis bacteriophora</name>
    <name type="common">Entomopathogenic nematode worm</name>
    <dbReference type="NCBI Taxonomy" id="37862"/>
    <lineage>
        <taxon>Eukaryota</taxon>
        <taxon>Metazoa</taxon>
        <taxon>Ecdysozoa</taxon>
        <taxon>Nematoda</taxon>
        <taxon>Chromadorea</taxon>
        <taxon>Rhabditida</taxon>
        <taxon>Rhabditina</taxon>
        <taxon>Rhabditomorpha</taxon>
        <taxon>Strongyloidea</taxon>
        <taxon>Heterorhabditidae</taxon>
        <taxon>Heterorhabditis</taxon>
    </lineage>
</organism>
<evidence type="ECO:0000313" key="4">
    <source>
        <dbReference type="WBParaSite" id="Hba_04756"/>
    </source>
</evidence>
<reference evidence="4" key="1">
    <citation type="submission" date="2016-11" db="UniProtKB">
        <authorList>
            <consortium name="WormBaseParasite"/>
        </authorList>
    </citation>
    <scope>IDENTIFICATION</scope>
</reference>
<protein>
    <submittedName>
        <fullName evidence="4">V-SNARE coiled-coil homology domain-containing protein</fullName>
    </submittedName>
</protein>
<accession>A0A1I7WIC3</accession>
<feature type="transmembrane region" description="Helical" evidence="2">
    <location>
        <begin position="34"/>
        <end position="55"/>
    </location>
</feature>
<evidence type="ECO:0000256" key="1">
    <source>
        <dbReference type="SAM" id="MobiDB-lite"/>
    </source>
</evidence>
<keyword evidence="2" id="KW-0472">Membrane</keyword>
<evidence type="ECO:0000313" key="3">
    <source>
        <dbReference type="Proteomes" id="UP000095283"/>
    </source>
</evidence>
<feature type="compositionally biased region" description="Basic and acidic residues" evidence="1">
    <location>
        <begin position="105"/>
        <end position="121"/>
    </location>
</feature>
<dbReference type="AlphaFoldDB" id="A0A1I7WIC3"/>
<dbReference type="Proteomes" id="UP000095283">
    <property type="component" value="Unplaced"/>
</dbReference>